<geneLocation type="plasmid" evidence="2 3">
    <name>AZO_p1</name>
</geneLocation>
<proteinExistence type="predicted"/>
<dbReference type="EMBL" id="FQ311869">
    <property type="protein sequence ID" value="CBS88998.1"/>
    <property type="molecule type" value="Genomic_DNA"/>
</dbReference>
<keyword evidence="2" id="KW-0614">Plasmid</keyword>
<accession>G7ZAT8</accession>
<dbReference type="RefSeq" id="WP_014188451.1">
    <property type="nucleotide sequence ID" value="NC_016585.1"/>
</dbReference>
<dbReference type="HOGENOM" id="CLU_2366819_0_0_5"/>
<dbReference type="OrthoDB" id="7173980at2"/>
<evidence type="ECO:0000256" key="1">
    <source>
        <dbReference type="SAM" id="MobiDB-lite"/>
    </source>
</evidence>
<feature type="region of interest" description="Disordered" evidence="1">
    <location>
        <begin position="1"/>
        <end position="34"/>
    </location>
</feature>
<name>G7ZAT8_AZOL4</name>
<sequence length="95" mass="10066">MTALNERPGRTPRLQTPPVCLDQAEPPVSNPSAPQRVHKVGYTVNEWCHAAGLGRSKLYEMIADGTVQSVTVGRRRIITTTPADFLAALAGGAGA</sequence>
<dbReference type="KEGG" id="ali:AZOLI_p10788"/>
<protein>
    <recommendedName>
        <fullName evidence="4">Helix-turn-helix domain-containing protein</fullName>
    </recommendedName>
</protein>
<evidence type="ECO:0000313" key="2">
    <source>
        <dbReference type="EMBL" id="CBS88998.1"/>
    </source>
</evidence>
<evidence type="ECO:0008006" key="4">
    <source>
        <dbReference type="Google" id="ProtNLM"/>
    </source>
</evidence>
<organism evidence="2 3">
    <name type="scientific">Azospirillum lipoferum (strain 4B)</name>
    <dbReference type="NCBI Taxonomy" id="862719"/>
    <lineage>
        <taxon>Bacteria</taxon>
        <taxon>Pseudomonadati</taxon>
        <taxon>Pseudomonadota</taxon>
        <taxon>Alphaproteobacteria</taxon>
        <taxon>Rhodospirillales</taxon>
        <taxon>Azospirillaceae</taxon>
        <taxon>Azospirillum</taxon>
    </lineage>
</organism>
<dbReference type="Proteomes" id="UP000005667">
    <property type="component" value="Plasmid AZO_p1"/>
</dbReference>
<reference evidence="3" key="1">
    <citation type="journal article" date="2011" name="PLoS Genet.">
        <title>Azospirillum genomes reveal transition of bacteria from aquatic to terrestrial environments.</title>
        <authorList>
            <person name="Wisniewski-Dye F."/>
            <person name="Borziak K."/>
            <person name="Khalsa-Moyers G."/>
            <person name="Alexandre G."/>
            <person name="Sukharnikov L.O."/>
            <person name="Wuichet K."/>
            <person name="Hurst G.B."/>
            <person name="McDonald W.H."/>
            <person name="Robertson J.S."/>
            <person name="Barbe V."/>
            <person name="Calteau A."/>
            <person name="Rouy Z."/>
            <person name="Mangenot S."/>
            <person name="Prigent-Combaret C."/>
            <person name="Normand P."/>
            <person name="Boyer M."/>
            <person name="Siguier P."/>
            <person name="Dessaux Y."/>
            <person name="Elmerich C."/>
            <person name="Condemine G."/>
            <person name="Krishnen G."/>
            <person name="Kennedy I."/>
            <person name="Paterson A.H."/>
            <person name="Gonzalez V."/>
            <person name="Mavingui P."/>
            <person name="Zhulin I.B."/>
        </authorList>
    </citation>
    <scope>NUCLEOTIDE SEQUENCE [LARGE SCALE GENOMIC DNA]</scope>
    <source>
        <strain evidence="3">4B</strain>
    </source>
</reference>
<keyword evidence="3" id="KW-1185">Reference proteome</keyword>
<gene>
    <name evidence="2" type="ordered locus">AZOLI_p10788</name>
</gene>
<evidence type="ECO:0000313" key="3">
    <source>
        <dbReference type="Proteomes" id="UP000005667"/>
    </source>
</evidence>
<dbReference type="AlphaFoldDB" id="G7ZAT8"/>